<reference evidence="2" key="1">
    <citation type="submission" date="2019-11" db="EMBL/GenBank/DDBJ databases">
        <title>Genomic insights into an expanded diversity of filamentous marine cyanobacteria reveals the extraordinary biosynthetic potential of Moorea and Okeania.</title>
        <authorList>
            <person name="Ferreira Leao T."/>
            <person name="Wang M."/>
            <person name="Moss N."/>
            <person name="Da Silva R."/>
            <person name="Sanders J."/>
            <person name="Nurk S."/>
            <person name="Gurevich A."/>
            <person name="Humphrey G."/>
            <person name="Reher R."/>
            <person name="Zhu Q."/>
            <person name="Belda-Ferre P."/>
            <person name="Glukhov E."/>
            <person name="Rex R."/>
            <person name="Dorrestein P.C."/>
            <person name="Knight R."/>
            <person name="Pevzner P."/>
            <person name="Gerwick W.H."/>
            <person name="Gerwick L."/>
        </authorList>
    </citation>
    <scope>NUCLEOTIDE SEQUENCE</scope>
    <source>
        <strain evidence="2">SIO1C4</strain>
    </source>
</reference>
<dbReference type="Pfam" id="PF00583">
    <property type="entry name" value="Acetyltransf_1"/>
    <property type="match status" value="1"/>
</dbReference>
<sequence length="175" mass="19567">MTYMLPNAETRVQQLTKLFLLLIRYSLRCGGVEIAPSGGGVLIWLSGESFAWPLKILELVRSGLIWLPVSIGLSAFKRLQRHDTACEHALKKHAPKGFAYLWVVGVHPSYAGRGLGKQLIQSAMDAMRSRGYSACLLRTENPKNVGLYKHLGFKQIHTDIPSGSGQRFWLFSQEL</sequence>
<dbReference type="CDD" id="cd04301">
    <property type="entry name" value="NAT_SF"/>
    <property type="match status" value="1"/>
</dbReference>
<dbReference type="InterPro" id="IPR052523">
    <property type="entry name" value="Trichothecene_AcTrans"/>
</dbReference>
<dbReference type="InterPro" id="IPR000182">
    <property type="entry name" value="GNAT_dom"/>
</dbReference>
<dbReference type="PANTHER" id="PTHR42791:SF1">
    <property type="entry name" value="N-ACETYLTRANSFERASE DOMAIN-CONTAINING PROTEIN"/>
    <property type="match status" value="1"/>
</dbReference>
<dbReference type="SUPFAM" id="SSF55729">
    <property type="entry name" value="Acyl-CoA N-acyltransferases (Nat)"/>
    <property type="match status" value="1"/>
</dbReference>
<dbReference type="EMBL" id="JAAHFQ010000298">
    <property type="protein sequence ID" value="NER29035.1"/>
    <property type="molecule type" value="Genomic_DNA"/>
</dbReference>
<protein>
    <submittedName>
        <fullName evidence="2">GNAT family N-acetyltransferase</fullName>
    </submittedName>
</protein>
<proteinExistence type="predicted"/>
<evidence type="ECO:0000313" key="2">
    <source>
        <dbReference type="EMBL" id="NER29035.1"/>
    </source>
</evidence>
<dbReference type="PROSITE" id="PS51186">
    <property type="entry name" value="GNAT"/>
    <property type="match status" value="1"/>
</dbReference>
<evidence type="ECO:0000259" key="1">
    <source>
        <dbReference type="PROSITE" id="PS51186"/>
    </source>
</evidence>
<dbReference type="PANTHER" id="PTHR42791">
    <property type="entry name" value="GNAT FAMILY ACETYLTRANSFERASE"/>
    <property type="match status" value="1"/>
</dbReference>
<dbReference type="AlphaFoldDB" id="A0A6B3NDQ5"/>
<comment type="caution">
    <text evidence="2">The sequence shown here is derived from an EMBL/GenBank/DDBJ whole genome shotgun (WGS) entry which is preliminary data.</text>
</comment>
<dbReference type="GO" id="GO:0016747">
    <property type="term" value="F:acyltransferase activity, transferring groups other than amino-acyl groups"/>
    <property type="evidence" value="ECO:0007669"/>
    <property type="project" value="InterPro"/>
</dbReference>
<dbReference type="InterPro" id="IPR016181">
    <property type="entry name" value="Acyl_CoA_acyltransferase"/>
</dbReference>
<name>A0A6B3NDQ5_9CYAN</name>
<dbReference type="Gene3D" id="3.40.630.30">
    <property type="match status" value="1"/>
</dbReference>
<gene>
    <name evidence="2" type="ORF">F6J89_15700</name>
</gene>
<keyword evidence="2" id="KW-0808">Transferase</keyword>
<accession>A0A6B3NDQ5</accession>
<organism evidence="2">
    <name type="scientific">Symploca sp. SIO1C4</name>
    <dbReference type="NCBI Taxonomy" id="2607765"/>
    <lineage>
        <taxon>Bacteria</taxon>
        <taxon>Bacillati</taxon>
        <taxon>Cyanobacteriota</taxon>
        <taxon>Cyanophyceae</taxon>
        <taxon>Coleofasciculales</taxon>
        <taxon>Coleofasciculaceae</taxon>
        <taxon>Symploca</taxon>
    </lineage>
</organism>
<feature type="domain" description="N-acetyltransferase" evidence="1">
    <location>
        <begin position="97"/>
        <end position="175"/>
    </location>
</feature>